<keyword evidence="2" id="KW-0472">Membrane</keyword>
<dbReference type="PANTHER" id="PTHR46825:SF11">
    <property type="entry name" value="PENICILLIN-BINDING PROTEIN 4"/>
    <property type="match status" value="1"/>
</dbReference>
<feature type="domain" description="Beta-lactamase-related" evidence="3">
    <location>
        <begin position="60"/>
        <end position="374"/>
    </location>
</feature>
<comment type="subcellular location">
    <subcellularLocation>
        <location evidence="1">Membrane</location>
    </subcellularLocation>
</comment>
<name>A0ABM9PLB9_9FLAO</name>
<organism evidence="4 5">
    <name type="scientific">Tenacibaculum vairaonense</name>
    <dbReference type="NCBI Taxonomy" id="3137860"/>
    <lineage>
        <taxon>Bacteria</taxon>
        <taxon>Pseudomonadati</taxon>
        <taxon>Bacteroidota</taxon>
        <taxon>Flavobacteriia</taxon>
        <taxon>Flavobacteriales</taxon>
        <taxon>Flavobacteriaceae</taxon>
        <taxon>Tenacibaculum</taxon>
    </lineage>
</organism>
<evidence type="ECO:0000256" key="1">
    <source>
        <dbReference type="ARBA" id="ARBA00004370"/>
    </source>
</evidence>
<dbReference type="EMBL" id="CAXJRC010000015">
    <property type="protein sequence ID" value="CAL2106488.1"/>
    <property type="molecule type" value="Genomic_DNA"/>
</dbReference>
<evidence type="ECO:0000313" key="4">
    <source>
        <dbReference type="EMBL" id="CAL2106488.1"/>
    </source>
</evidence>
<evidence type="ECO:0000259" key="3">
    <source>
        <dbReference type="Pfam" id="PF00144"/>
    </source>
</evidence>
<sequence>MLRPIHSFQKKLKHLTIQYLIFILLTSSFYTKAQYLDIDTTKINKTLLSLHKKNDFSGTVIIKQKDKILYQNHFGYSDIKNKTLFNYNTKFQIASLSKQFTSFGILILEQENLLTTNDFVSKHIADFPFPAIQIKHLMSHTSGLPNFVKTMWKDLDATKVNGNAIILSMLKSNKYPLQWEPGTKFEYSDIGYCLLAIIIENVSGVDFKTFMKQKLFTPSGMYNTNAEFVTDTRSLNYKELAKGYELNKTSNQLLIANQLPSNNYVYWLGGFYGDGSVISTAKDLLKWDKALYQNTVISKKSLQKAMTPFTLNNGLLSKAWGTNYGLGWFLYKSPVFGIIQTHSGEQPGYRSRLVRVPEKQLTIVILSNISNPNFNQINILKILEEQL</sequence>
<proteinExistence type="predicted"/>
<dbReference type="InterPro" id="IPR001466">
    <property type="entry name" value="Beta-lactam-related"/>
</dbReference>
<dbReference type="InterPro" id="IPR050491">
    <property type="entry name" value="AmpC-like"/>
</dbReference>
<dbReference type="Gene3D" id="3.40.710.10">
    <property type="entry name" value="DD-peptidase/beta-lactamase superfamily"/>
    <property type="match status" value="1"/>
</dbReference>
<keyword evidence="5" id="KW-1185">Reference proteome</keyword>
<protein>
    <submittedName>
        <fullName evidence="4">Beta-lactamase family protein</fullName>
    </submittedName>
</protein>
<accession>A0ABM9PLB9</accession>
<dbReference type="RefSeq" id="WP_348738254.1">
    <property type="nucleotide sequence ID" value="NZ_CAXJRC010000015.1"/>
</dbReference>
<comment type="caution">
    <text evidence="4">The sequence shown here is derived from an EMBL/GenBank/DDBJ whole genome shotgun (WGS) entry which is preliminary data.</text>
</comment>
<dbReference type="InterPro" id="IPR012338">
    <property type="entry name" value="Beta-lactam/transpept-like"/>
</dbReference>
<dbReference type="PANTHER" id="PTHR46825">
    <property type="entry name" value="D-ALANYL-D-ALANINE-CARBOXYPEPTIDASE/ENDOPEPTIDASE AMPH"/>
    <property type="match status" value="1"/>
</dbReference>
<reference evidence="4 5" key="1">
    <citation type="submission" date="2024-05" db="EMBL/GenBank/DDBJ databases">
        <authorList>
            <person name="Duchaud E."/>
        </authorList>
    </citation>
    <scope>NUCLEOTIDE SEQUENCE [LARGE SCALE GENOMIC DNA]</scope>
    <source>
        <strain evidence="4">Ena-SAMPLE-TAB-13-05-2024-13:56:06:370-140305</strain>
    </source>
</reference>
<dbReference type="Proteomes" id="UP001497602">
    <property type="component" value="Unassembled WGS sequence"/>
</dbReference>
<evidence type="ECO:0000256" key="2">
    <source>
        <dbReference type="ARBA" id="ARBA00023136"/>
    </source>
</evidence>
<evidence type="ECO:0000313" key="5">
    <source>
        <dbReference type="Proteomes" id="UP001497602"/>
    </source>
</evidence>
<dbReference type="SUPFAM" id="SSF56601">
    <property type="entry name" value="beta-lactamase/transpeptidase-like"/>
    <property type="match status" value="1"/>
</dbReference>
<gene>
    <name evidence="4" type="ORF">T190115A13A_230017</name>
</gene>
<dbReference type="Pfam" id="PF00144">
    <property type="entry name" value="Beta-lactamase"/>
    <property type="match status" value="1"/>
</dbReference>